<feature type="signal peptide" evidence="2">
    <location>
        <begin position="1"/>
        <end position="15"/>
    </location>
</feature>
<evidence type="ECO:0000256" key="1">
    <source>
        <dbReference type="SAM" id="MobiDB-lite"/>
    </source>
</evidence>
<accession>A0A7J6UJQ9</accession>
<name>A0A7J6UJQ9_PEROL</name>
<feature type="compositionally biased region" description="Basic residues" evidence="1">
    <location>
        <begin position="624"/>
        <end position="634"/>
    </location>
</feature>
<dbReference type="Proteomes" id="UP000553632">
    <property type="component" value="Unassembled WGS sequence"/>
</dbReference>
<reference evidence="3 4" key="1">
    <citation type="submission" date="2020-04" db="EMBL/GenBank/DDBJ databases">
        <title>Perkinsus olseni comparative genomics.</title>
        <authorList>
            <person name="Bogema D.R."/>
        </authorList>
    </citation>
    <scope>NUCLEOTIDE SEQUENCE [LARGE SCALE GENOMIC DNA]</scope>
    <source>
        <strain evidence="3 4">ATCC PRA-207</strain>
    </source>
</reference>
<dbReference type="AlphaFoldDB" id="A0A7J6UJQ9"/>
<gene>
    <name evidence="3" type="ORF">FOZ63_004627</name>
</gene>
<keyword evidence="4" id="KW-1185">Reference proteome</keyword>
<dbReference type="EMBL" id="JABANO010002624">
    <property type="protein sequence ID" value="KAF4757475.1"/>
    <property type="molecule type" value="Genomic_DNA"/>
</dbReference>
<feature type="chain" id="PRO_5029571293" evidence="2">
    <location>
        <begin position="16"/>
        <end position="765"/>
    </location>
</feature>
<evidence type="ECO:0000256" key="2">
    <source>
        <dbReference type="SAM" id="SignalP"/>
    </source>
</evidence>
<evidence type="ECO:0000313" key="3">
    <source>
        <dbReference type="EMBL" id="KAF4757475.1"/>
    </source>
</evidence>
<feature type="region of interest" description="Disordered" evidence="1">
    <location>
        <begin position="598"/>
        <end position="634"/>
    </location>
</feature>
<proteinExistence type="predicted"/>
<organism evidence="3 4">
    <name type="scientific">Perkinsus olseni</name>
    <name type="common">Perkinsus atlanticus</name>
    <dbReference type="NCBI Taxonomy" id="32597"/>
    <lineage>
        <taxon>Eukaryota</taxon>
        <taxon>Sar</taxon>
        <taxon>Alveolata</taxon>
        <taxon>Perkinsozoa</taxon>
        <taxon>Perkinsea</taxon>
        <taxon>Perkinsida</taxon>
        <taxon>Perkinsidae</taxon>
        <taxon>Perkinsus</taxon>
    </lineage>
</organism>
<sequence>MTLTWFLLITTPTFGYSAGTRGKYAPRQPSPLLLEEERTDGGVDGGYPCSVTCPSINYDHCRVSLTAESGGSELTCVSPQWVVSKNVSDVFEAAASTEIDNSSGPPSCRDKLQYWVLEWWRGSCRNTSSRLLDVIEYEVNREYSPQGGESHWQCDPRSFSFLPFKELLVVHLLTADSVVSGPEPTVVIADPESPRAVDENELPKNVVLHQAKKKFWEKDPFVNAIWQEWNDDPEGSEWQPCFLRAPTRRNERFLNNCHLGLLNGTRAYLWCEDYGRRWGVPKMKSLSPYMEFFTTANGHGSCYGRIAAFIQSAIYLETKGMLSSDEMIDAFYKAIEEDLGPKRGTTSYRFEMTSPDTFVSYALELLHDALPTTFCGGTVVAGRTSTSNASLCNPEACHRLTALGQPSVATITPVLLYPMSFISLLRLSVAAMLVHSATGSLPRRGPKRPAALAVRKQHVEGQESDGGYPCSVTCPSPNYVYSLSLIGSTESRLFRITSNGFVSARNVSDVFEAAASSEIDNSSGHPSCRAKLPYWVLQWWRGSCRNVPSRLLDVIEYEVNREYSPQGGESHWQCDPRSFSFLPFKALVRVSGNRGLEWQRTDESPQGMPNLPQISAGTSEPRGGGKKKKSPKRKISKLVGSTLWINNPFVTTLWAMWKQDHHGDSKWDPCLLRATTRQEGDCYLGLLAGSSRTYVWCEDYGHTGERLNVKDLSDHDEYFTVPNVYGKCYGRLVAFLQAVIRKEARRYYLHDFFFTKKGQAMIQHV</sequence>
<evidence type="ECO:0000313" key="4">
    <source>
        <dbReference type="Proteomes" id="UP000553632"/>
    </source>
</evidence>
<protein>
    <submittedName>
        <fullName evidence="3">Uncharacterized protein</fullName>
    </submittedName>
</protein>
<keyword evidence="2" id="KW-0732">Signal</keyword>
<comment type="caution">
    <text evidence="3">The sequence shown here is derived from an EMBL/GenBank/DDBJ whole genome shotgun (WGS) entry which is preliminary data.</text>
</comment>